<sequence>MSSSCVGSIEGEPPRKRVRKGTRSCWECKRRKIRCQLSSEDVPVCSGCVARGTTCLSQEYPEERDTSTGNQVGERLGRVERLLETLVSKIESFEEEENVHKIMTPESVANDVLTPYTTNASANPNVSDTAPFLSLFENSVFGRRDNVVSQSTSPAAPTPGTRTPSCRPTKLERIRQALVDLLPSQRDTDLIRTASSSWLLIHALNSQKVEEVSATTFNMQEVSKLHPTSIARSILYIAVCVQQLDPNFDTARLHLLPSVDARIDKYMTTVQSLITSDDDMVSTPEGLECLVLQGLFHINAGNPRRAWLTLRRAINLGQLMGIHRKKGSSTVRGGRQMWFQAVQADRYLGLLLGLPNGSADLEFEPEETFHNPEVNIDELFNRRLCNIVGRVIERNQSDNPQVYANTQSIDEMMEQLYNEMPAGWWDIPAFIPNDSSFQAAKIFNRIMSQMWSFQVLAFIHLPFMLRAAKERRYEYSRFSCLKASREMIDRYLALRRAGTASFCCNVVDFGALTSTVTLYLVSIMESETGGESQSQRQQREADKAMVQAVLKHMEDLSQGGRDLVATQSVSVLKSLLAIGSPGSPSDRQTGNLKLTIPYFGTISIVRPASVEQSGTSDISYLQQLPAQTLAMGQELPAQAWQGSYTPRSPGFATQHKMPVISFMSCQFPDLSCQMPFEPEPEPQQPQQQQQIQDWSLPEDNLFFDSLLQTDLEGNWIY</sequence>
<proteinExistence type="predicted"/>
<feature type="compositionally biased region" description="Polar residues" evidence="5">
    <location>
        <begin position="148"/>
        <end position="166"/>
    </location>
</feature>
<feature type="region of interest" description="Disordered" evidence="5">
    <location>
        <begin position="673"/>
        <end position="692"/>
    </location>
</feature>
<dbReference type="SMART" id="SM00066">
    <property type="entry name" value="GAL4"/>
    <property type="match status" value="1"/>
</dbReference>
<evidence type="ECO:0000256" key="5">
    <source>
        <dbReference type="SAM" id="MobiDB-lite"/>
    </source>
</evidence>
<evidence type="ECO:0000313" key="8">
    <source>
        <dbReference type="Proteomes" id="UP000235786"/>
    </source>
</evidence>
<feature type="domain" description="Zn(2)-C6 fungal-type" evidence="6">
    <location>
        <begin position="24"/>
        <end position="55"/>
    </location>
</feature>
<dbReference type="STRING" id="1149755.A0A2J6S314"/>
<accession>A0A2J6S314</accession>
<dbReference type="GO" id="GO:0008270">
    <property type="term" value="F:zinc ion binding"/>
    <property type="evidence" value="ECO:0007669"/>
    <property type="project" value="InterPro"/>
</dbReference>
<dbReference type="CDD" id="cd12148">
    <property type="entry name" value="fungal_TF_MHR"/>
    <property type="match status" value="1"/>
</dbReference>
<dbReference type="GO" id="GO:0003677">
    <property type="term" value="F:DNA binding"/>
    <property type="evidence" value="ECO:0007669"/>
    <property type="project" value="InterPro"/>
</dbReference>
<feature type="region of interest" description="Disordered" evidence="5">
    <location>
        <begin position="148"/>
        <end position="167"/>
    </location>
</feature>
<dbReference type="PROSITE" id="PS00463">
    <property type="entry name" value="ZN2_CY6_FUNGAL_1"/>
    <property type="match status" value="1"/>
</dbReference>
<keyword evidence="1" id="KW-0479">Metal-binding</keyword>
<dbReference type="InterPro" id="IPR001138">
    <property type="entry name" value="Zn2Cys6_DnaBD"/>
</dbReference>
<dbReference type="AlphaFoldDB" id="A0A2J6S314"/>
<evidence type="ECO:0000259" key="6">
    <source>
        <dbReference type="PROSITE" id="PS50048"/>
    </source>
</evidence>
<dbReference type="CDD" id="cd00067">
    <property type="entry name" value="GAL4"/>
    <property type="match status" value="1"/>
</dbReference>
<dbReference type="PANTHER" id="PTHR47840">
    <property type="entry name" value="ZN(II)2CYS6 TRANSCRIPTION FACTOR (EUROFUNG)-RELATED"/>
    <property type="match status" value="1"/>
</dbReference>
<dbReference type="PANTHER" id="PTHR47840:SF1">
    <property type="entry name" value="ZN(II)2CYS6 TRANSCRIPTION FACTOR (EUROFUNG)"/>
    <property type="match status" value="1"/>
</dbReference>
<keyword evidence="8" id="KW-1185">Reference proteome</keyword>
<gene>
    <name evidence="7" type="ORF">L207DRAFT_551979</name>
</gene>
<dbReference type="InterPro" id="IPR036864">
    <property type="entry name" value="Zn2-C6_fun-type_DNA-bd_sf"/>
</dbReference>
<dbReference type="PROSITE" id="PS50048">
    <property type="entry name" value="ZN2_CY6_FUNGAL_2"/>
    <property type="match status" value="1"/>
</dbReference>
<dbReference type="SUPFAM" id="SSF57701">
    <property type="entry name" value="Zn2/Cys6 DNA-binding domain"/>
    <property type="match status" value="1"/>
</dbReference>
<dbReference type="GO" id="GO:0006351">
    <property type="term" value="P:DNA-templated transcription"/>
    <property type="evidence" value="ECO:0007669"/>
    <property type="project" value="InterPro"/>
</dbReference>
<name>A0A2J6S314_HYAVF</name>
<dbReference type="Gene3D" id="4.10.240.10">
    <property type="entry name" value="Zn(2)-C6 fungal-type DNA-binding domain"/>
    <property type="match status" value="1"/>
</dbReference>
<evidence type="ECO:0000256" key="1">
    <source>
        <dbReference type="ARBA" id="ARBA00022723"/>
    </source>
</evidence>
<organism evidence="7 8">
    <name type="scientific">Hyaloscypha variabilis (strain UAMH 11265 / GT02V1 / F)</name>
    <name type="common">Meliniomyces variabilis</name>
    <dbReference type="NCBI Taxonomy" id="1149755"/>
    <lineage>
        <taxon>Eukaryota</taxon>
        <taxon>Fungi</taxon>
        <taxon>Dikarya</taxon>
        <taxon>Ascomycota</taxon>
        <taxon>Pezizomycotina</taxon>
        <taxon>Leotiomycetes</taxon>
        <taxon>Helotiales</taxon>
        <taxon>Hyaloscyphaceae</taxon>
        <taxon>Hyaloscypha</taxon>
        <taxon>Hyaloscypha variabilis</taxon>
    </lineage>
</organism>
<evidence type="ECO:0000256" key="2">
    <source>
        <dbReference type="ARBA" id="ARBA00023015"/>
    </source>
</evidence>
<evidence type="ECO:0000256" key="4">
    <source>
        <dbReference type="ARBA" id="ARBA00023242"/>
    </source>
</evidence>
<dbReference type="Proteomes" id="UP000235786">
    <property type="component" value="Unassembled WGS sequence"/>
</dbReference>
<keyword evidence="2" id="KW-0805">Transcription regulation</keyword>
<dbReference type="Pfam" id="PF00172">
    <property type="entry name" value="Zn_clus"/>
    <property type="match status" value="1"/>
</dbReference>
<protein>
    <recommendedName>
        <fullName evidence="6">Zn(2)-C6 fungal-type domain-containing protein</fullName>
    </recommendedName>
</protein>
<evidence type="ECO:0000313" key="7">
    <source>
        <dbReference type="EMBL" id="PMD45164.1"/>
    </source>
</evidence>
<keyword evidence="3" id="KW-0804">Transcription</keyword>
<dbReference type="GO" id="GO:0000981">
    <property type="term" value="F:DNA-binding transcription factor activity, RNA polymerase II-specific"/>
    <property type="evidence" value="ECO:0007669"/>
    <property type="project" value="InterPro"/>
</dbReference>
<dbReference type="EMBL" id="KZ613940">
    <property type="protein sequence ID" value="PMD45164.1"/>
    <property type="molecule type" value="Genomic_DNA"/>
</dbReference>
<dbReference type="OrthoDB" id="5392779at2759"/>
<reference evidence="7 8" key="1">
    <citation type="submission" date="2016-04" db="EMBL/GenBank/DDBJ databases">
        <title>A degradative enzymes factory behind the ericoid mycorrhizal symbiosis.</title>
        <authorList>
            <consortium name="DOE Joint Genome Institute"/>
            <person name="Martino E."/>
            <person name="Morin E."/>
            <person name="Grelet G."/>
            <person name="Kuo A."/>
            <person name="Kohler A."/>
            <person name="Daghino S."/>
            <person name="Barry K."/>
            <person name="Choi C."/>
            <person name="Cichocki N."/>
            <person name="Clum A."/>
            <person name="Copeland A."/>
            <person name="Hainaut M."/>
            <person name="Haridas S."/>
            <person name="Labutti K."/>
            <person name="Lindquist E."/>
            <person name="Lipzen A."/>
            <person name="Khouja H.-R."/>
            <person name="Murat C."/>
            <person name="Ohm R."/>
            <person name="Olson A."/>
            <person name="Spatafora J."/>
            <person name="Veneault-Fourrey C."/>
            <person name="Henrissat B."/>
            <person name="Grigoriev I."/>
            <person name="Martin F."/>
            <person name="Perotto S."/>
        </authorList>
    </citation>
    <scope>NUCLEOTIDE SEQUENCE [LARGE SCALE GENOMIC DNA]</scope>
    <source>
        <strain evidence="7 8">F</strain>
    </source>
</reference>
<dbReference type="InterPro" id="IPR007219">
    <property type="entry name" value="XnlR_reg_dom"/>
</dbReference>
<dbReference type="SMART" id="SM00906">
    <property type="entry name" value="Fungal_trans"/>
    <property type="match status" value="1"/>
</dbReference>
<evidence type="ECO:0000256" key="3">
    <source>
        <dbReference type="ARBA" id="ARBA00023163"/>
    </source>
</evidence>
<keyword evidence="4" id="KW-0539">Nucleus</keyword>